<name>A0A7S1L3I6_NEODS</name>
<evidence type="ECO:0000256" key="1">
    <source>
        <dbReference type="SAM" id="Phobius"/>
    </source>
</evidence>
<reference evidence="2" key="1">
    <citation type="submission" date="2021-01" db="EMBL/GenBank/DDBJ databases">
        <authorList>
            <person name="Corre E."/>
            <person name="Pelletier E."/>
            <person name="Niang G."/>
            <person name="Scheremetjew M."/>
            <person name="Finn R."/>
            <person name="Kale V."/>
            <person name="Holt S."/>
            <person name="Cochrane G."/>
            <person name="Meng A."/>
            <person name="Brown T."/>
            <person name="Cohen L."/>
        </authorList>
    </citation>
    <scope>NUCLEOTIDE SEQUENCE</scope>
    <source>
        <strain evidence="2">CCAP 1951/1</strain>
    </source>
</reference>
<feature type="transmembrane region" description="Helical" evidence="1">
    <location>
        <begin position="33"/>
        <end position="55"/>
    </location>
</feature>
<sequence>MDAASGDVVALIASVAFALVCAVGLVRAGLAGFLGVAFGALSASVVLSVAVSLVATNLTSAAIASDAGVGGSGIGLVVARLPVVRALLLALSLPSLSSIALLGTLLVVAYYARAIAALGAEAELLFSHFAAVGHRASTSTAPAE</sequence>
<keyword evidence="1" id="KW-1133">Transmembrane helix</keyword>
<feature type="transmembrane region" description="Helical" evidence="1">
    <location>
        <begin position="86"/>
        <end position="112"/>
    </location>
</feature>
<gene>
    <name evidence="2" type="ORF">NDES1114_LOCUS3059</name>
</gene>
<accession>A0A7S1L3I6</accession>
<dbReference type="EMBL" id="HBGF01004422">
    <property type="protein sequence ID" value="CAD9093380.1"/>
    <property type="molecule type" value="Transcribed_RNA"/>
</dbReference>
<keyword evidence="1" id="KW-0812">Transmembrane</keyword>
<organism evidence="2">
    <name type="scientific">Neobodo designis</name>
    <name type="common">Flagellated protozoan</name>
    <name type="synonym">Bodo designis</name>
    <dbReference type="NCBI Taxonomy" id="312471"/>
    <lineage>
        <taxon>Eukaryota</taxon>
        <taxon>Discoba</taxon>
        <taxon>Euglenozoa</taxon>
        <taxon>Kinetoplastea</taxon>
        <taxon>Metakinetoplastina</taxon>
        <taxon>Neobodonida</taxon>
        <taxon>Neobodo</taxon>
    </lineage>
</organism>
<protein>
    <submittedName>
        <fullName evidence="2">Uncharacterized protein</fullName>
    </submittedName>
</protein>
<evidence type="ECO:0000313" key="2">
    <source>
        <dbReference type="EMBL" id="CAD9093380.1"/>
    </source>
</evidence>
<keyword evidence="1" id="KW-0472">Membrane</keyword>
<dbReference type="AlphaFoldDB" id="A0A7S1L3I6"/>
<proteinExistence type="predicted"/>
<feature type="transmembrane region" description="Helical" evidence="1">
    <location>
        <begin position="6"/>
        <end position="26"/>
    </location>
</feature>